<evidence type="ECO:0000313" key="2">
    <source>
        <dbReference type="Proteomes" id="UP000238164"/>
    </source>
</evidence>
<organism evidence="1 2">
    <name type="scientific">Micropruina glycogenica</name>
    <dbReference type="NCBI Taxonomy" id="75385"/>
    <lineage>
        <taxon>Bacteria</taxon>
        <taxon>Bacillati</taxon>
        <taxon>Actinomycetota</taxon>
        <taxon>Actinomycetes</taxon>
        <taxon>Propionibacteriales</taxon>
        <taxon>Nocardioidaceae</taxon>
        <taxon>Micropruina</taxon>
    </lineage>
</organism>
<accession>A0A2N9JEQ3</accession>
<dbReference type="KEGG" id="mgg:MPLG2_1576"/>
<dbReference type="AlphaFoldDB" id="A0A2N9JEQ3"/>
<dbReference type="EMBL" id="LT985188">
    <property type="protein sequence ID" value="SPD86612.1"/>
    <property type="molecule type" value="Genomic_DNA"/>
</dbReference>
<name>A0A2N9JEQ3_9ACTN</name>
<proteinExistence type="predicted"/>
<evidence type="ECO:0000313" key="1">
    <source>
        <dbReference type="EMBL" id="SPD86612.1"/>
    </source>
</evidence>
<reference evidence="1 2" key="1">
    <citation type="submission" date="2018-02" db="EMBL/GenBank/DDBJ databases">
        <authorList>
            <person name="Cohen D.B."/>
            <person name="Kent A.D."/>
        </authorList>
    </citation>
    <scope>NUCLEOTIDE SEQUENCE [LARGE SCALE GENOMIC DNA]</scope>
    <source>
        <strain evidence="1">1</strain>
    </source>
</reference>
<dbReference type="Proteomes" id="UP000238164">
    <property type="component" value="Chromosome 1"/>
</dbReference>
<keyword evidence="2" id="KW-1185">Reference proteome</keyword>
<sequence length="78" mass="9005">MNTVTHTRTEQTRHNDLPAQSVLDRVALYGGLALIRWANRAETNPASKPRRHQARHALHAVAERRRQVEASYRIERVV</sequence>
<dbReference type="RefSeq" id="WP_158680945.1">
    <property type="nucleotide sequence ID" value="NZ_BAAAGO010000007.1"/>
</dbReference>
<gene>
    <name evidence="1" type="ORF">MPLG2_1576</name>
</gene>
<protein>
    <submittedName>
        <fullName evidence="1">Uncharacterized protein</fullName>
    </submittedName>
</protein>